<dbReference type="GO" id="GO:0009252">
    <property type="term" value="P:peptidoglycan biosynthetic process"/>
    <property type="evidence" value="ECO:0007669"/>
    <property type="project" value="UniProtKB-UniRule"/>
</dbReference>
<comment type="similarity">
    <text evidence="11">Belongs to the glycosyltransferase 51 family.</text>
</comment>
<dbReference type="RefSeq" id="WP_010852505.1">
    <property type="nucleotide sequence ID" value="NZ_AQHR01000015.1"/>
</dbReference>
<evidence type="ECO:0000256" key="5">
    <source>
        <dbReference type="ARBA" id="ARBA00022692"/>
    </source>
</evidence>
<evidence type="ECO:0000256" key="1">
    <source>
        <dbReference type="ARBA" id="ARBA00022475"/>
    </source>
</evidence>
<accession>R7ZYI6</accession>
<evidence type="ECO:0000256" key="7">
    <source>
        <dbReference type="ARBA" id="ARBA00022984"/>
    </source>
</evidence>
<dbReference type="Pfam" id="PF00912">
    <property type="entry name" value="Transgly"/>
    <property type="match status" value="1"/>
</dbReference>
<evidence type="ECO:0000256" key="4">
    <source>
        <dbReference type="ARBA" id="ARBA00022679"/>
    </source>
</evidence>
<evidence type="ECO:0000256" key="11">
    <source>
        <dbReference type="HAMAP-Rule" id="MF_00766"/>
    </source>
</evidence>
<dbReference type="EC" id="2.4.99.28" evidence="11"/>
<evidence type="ECO:0000256" key="8">
    <source>
        <dbReference type="ARBA" id="ARBA00022989"/>
    </source>
</evidence>
<feature type="transmembrane region" description="Helical" evidence="11">
    <location>
        <begin position="12"/>
        <end position="33"/>
    </location>
</feature>
<keyword evidence="4 11" id="KW-0808">Transferase</keyword>
<dbReference type="GO" id="GO:0008360">
    <property type="term" value="P:regulation of cell shape"/>
    <property type="evidence" value="ECO:0007669"/>
    <property type="project" value="UniProtKB-KW"/>
</dbReference>
<dbReference type="PANTHER" id="PTHR30400">
    <property type="entry name" value="MONOFUNCTIONAL BIOSYNTHETIC PEPTIDOGLYCAN TRANSGLYCOSYLASE"/>
    <property type="match status" value="1"/>
</dbReference>
<dbReference type="OrthoDB" id="9766909at2"/>
<keyword evidence="14" id="KW-1185">Reference proteome</keyword>
<dbReference type="AlphaFoldDB" id="R7ZYI6"/>
<keyword evidence="1 11" id="KW-1003">Cell membrane</keyword>
<comment type="function">
    <text evidence="11">Peptidoglycan polymerase that catalyzes glycan chain elongation from lipid-linked precursors.</text>
</comment>
<organism evidence="13 14">
    <name type="scientific">Lunatimonas lonarensis</name>
    <dbReference type="NCBI Taxonomy" id="1232681"/>
    <lineage>
        <taxon>Bacteria</taxon>
        <taxon>Pseudomonadati</taxon>
        <taxon>Bacteroidota</taxon>
        <taxon>Cytophagia</taxon>
        <taxon>Cytophagales</taxon>
        <taxon>Cyclobacteriaceae</taxon>
    </lineage>
</organism>
<comment type="subcellular location">
    <subcellularLocation>
        <location evidence="11">Cell membrane</location>
        <topology evidence="11">Single-pass membrane protein</topology>
    </subcellularLocation>
</comment>
<dbReference type="InterPro" id="IPR023346">
    <property type="entry name" value="Lysozyme-like_dom_sf"/>
</dbReference>
<keyword evidence="8 11" id="KW-1133">Transmembrane helix</keyword>
<reference evidence="13 14" key="1">
    <citation type="submission" date="2013-02" db="EMBL/GenBank/DDBJ databases">
        <title>A novel strain isolated from Lonar lake, Maharashtra, India.</title>
        <authorList>
            <person name="Singh A."/>
        </authorList>
    </citation>
    <scope>NUCLEOTIDE SEQUENCE [LARGE SCALE GENOMIC DNA]</scope>
    <source>
        <strain evidence="13 14">AK24</strain>
    </source>
</reference>
<dbReference type="InterPro" id="IPR011812">
    <property type="entry name" value="Pep_trsgly"/>
</dbReference>
<dbReference type="GO" id="GO:0009274">
    <property type="term" value="C:peptidoglycan-based cell wall"/>
    <property type="evidence" value="ECO:0007669"/>
    <property type="project" value="InterPro"/>
</dbReference>
<dbReference type="STRING" id="1232681.ADIS_0353"/>
<dbReference type="HAMAP" id="MF_00766">
    <property type="entry name" value="PGT_MtgA"/>
    <property type="match status" value="1"/>
</dbReference>
<sequence>MKKVIQKIGIYTLRLLLALLVFSWLLVFVYRFVPVWITPLMIIRVVESFFEPEKTVGIHKSWVAYEDISPNMVLAVISAEDQKFPVHKGFDWEAIEEARKEIASGKRFRGGSTITNQTAKNVFLWPGRNLVRKGLEAYFSILIEYGWGKRRIIEVYLNVIETGDGIYGVEEAARRFFKKPAKDLSRHEAALIAAVLPNPRRWSPAQPTDYIRGRQTWIIRNMGNLGKIEWE</sequence>
<keyword evidence="5 11" id="KW-0812">Transmembrane</keyword>
<dbReference type="NCBIfam" id="TIGR02070">
    <property type="entry name" value="mono_pep_trsgly"/>
    <property type="match status" value="1"/>
</dbReference>
<dbReference type="PATRIC" id="fig|1288963.3.peg.354"/>
<dbReference type="GO" id="GO:0016763">
    <property type="term" value="F:pentosyltransferase activity"/>
    <property type="evidence" value="ECO:0007669"/>
    <property type="project" value="InterPro"/>
</dbReference>
<dbReference type="InterPro" id="IPR036950">
    <property type="entry name" value="PBP_transglycosylase"/>
</dbReference>
<dbReference type="GO" id="GO:0005886">
    <property type="term" value="C:plasma membrane"/>
    <property type="evidence" value="ECO:0007669"/>
    <property type="project" value="UniProtKB-SubCell"/>
</dbReference>
<evidence type="ECO:0000313" key="13">
    <source>
        <dbReference type="EMBL" id="EON79124.1"/>
    </source>
</evidence>
<gene>
    <name evidence="11" type="primary">mtgA</name>
    <name evidence="13" type="ORF">ADIS_0353</name>
</gene>
<keyword evidence="3 11" id="KW-0328">Glycosyltransferase</keyword>
<name>R7ZYI6_9BACT</name>
<dbReference type="Proteomes" id="UP000013909">
    <property type="component" value="Unassembled WGS sequence"/>
</dbReference>
<evidence type="ECO:0000313" key="14">
    <source>
        <dbReference type="Proteomes" id="UP000013909"/>
    </source>
</evidence>
<dbReference type="GO" id="GO:0008955">
    <property type="term" value="F:peptidoglycan glycosyltransferase activity"/>
    <property type="evidence" value="ECO:0007669"/>
    <property type="project" value="UniProtKB-UniRule"/>
</dbReference>
<protein>
    <recommendedName>
        <fullName evidence="11">Biosynthetic peptidoglycan transglycosylase</fullName>
        <ecNumber evidence="11">2.4.99.28</ecNumber>
    </recommendedName>
    <alternativeName>
        <fullName evidence="11">Glycan polymerase</fullName>
    </alternativeName>
    <alternativeName>
        <fullName evidence="11">Peptidoglycan glycosyltransferase MtgA</fullName>
        <shortName evidence="11">PGT</shortName>
    </alternativeName>
</protein>
<evidence type="ECO:0000256" key="3">
    <source>
        <dbReference type="ARBA" id="ARBA00022676"/>
    </source>
</evidence>
<comment type="caution">
    <text evidence="13">The sequence shown here is derived from an EMBL/GenBank/DDBJ whole genome shotgun (WGS) entry which is preliminary data.</text>
</comment>
<dbReference type="Gene3D" id="1.10.3810.10">
    <property type="entry name" value="Biosynthetic peptidoglycan transglycosylase-like"/>
    <property type="match status" value="1"/>
</dbReference>
<evidence type="ECO:0000256" key="6">
    <source>
        <dbReference type="ARBA" id="ARBA00022960"/>
    </source>
</evidence>
<proteinExistence type="inferred from homology"/>
<comment type="pathway">
    <text evidence="11">Cell wall biogenesis; peptidoglycan biosynthesis.</text>
</comment>
<dbReference type="UniPathway" id="UPA00219"/>
<keyword evidence="10 11" id="KW-0961">Cell wall biogenesis/degradation</keyword>
<dbReference type="GO" id="GO:0071555">
    <property type="term" value="P:cell wall organization"/>
    <property type="evidence" value="ECO:0007669"/>
    <property type="project" value="UniProtKB-KW"/>
</dbReference>
<evidence type="ECO:0000259" key="12">
    <source>
        <dbReference type="Pfam" id="PF00912"/>
    </source>
</evidence>
<dbReference type="PANTHER" id="PTHR30400:SF0">
    <property type="entry name" value="BIOSYNTHETIC PEPTIDOGLYCAN TRANSGLYCOSYLASE"/>
    <property type="match status" value="1"/>
</dbReference>
<dbReference type="SUPFAM" id="SSF53955">
    <property type="entry name" value="Lysozyme-like"/>
    <property type="match status" value="1"/>
</dbReference>
<feature type="domain" description="Glycosyl transferase family 51" evidence="12">
    <location>
        <begin position="59"/>
        <end position="222"/>
    </location>
</feature>
<evidence type="ECO:0000256" key="2">
    <source>
        <dbReference type="ARBA" id="ARBA00022519"/>
    </source>
</evidence>
<dbReference type="InterPro" id="IPR001264">
    <property type="entry name" value="Glyco_trans_51"/>
</dbReference>
<comment type="catalytic activity">
    <reaction evidence="11">
        <text>[GlcNAc-(1-&gt;4)-Mur2Ac(oyl-L-Ala-gamma-D-Glu-L-Lys-D-Ala-D-Ala)](n)-di-trans,octa-cis-undecaprenyl diphosphate + beta-D-GlcNAc-(1-&gt;4)-Mur2Ac(oyl-L-Ala-gamma-D-Glu-L-Lys-D-Ala-D-Ala)-di-trans,octa-cis-undecaprenyl diphosphate = [GlcNAc-(1-&gt;4)-Mur2Ac(oyl-L-Ala-gamma-D-Glu-L-Lys-D-Ala-D-Ala)](n+1)-di-trans,octa-cis-undecaprenyl diphosphate + di-trans,octa-cis-undecaprenyl diphosphate + H(+)</text>
        <dbReference type="Rhea" id="RHEA:23708"/>
        <dbReference type="Rhea" id="RHEA-COMP:9602"/>
        <dbReference type="Rhea" id="RHEA-COMP:9603"/>
        <dbReference type="ChEBI" id="CHEBI:15378"/>
        <dbReference type="ChEBI" id="CHEBI:58405"/>
        <dbReference type="ChEBI" id="CHEBI:60033"/>
        <dbReference type="ChEBI" id="CHEBI:78435"/>
        <dbReference type="EC" id="2.4.99.28"/>
    </reaction>
</comment>
<keyword evidence="6 11" id="KW-0133">Cell shape</keyword>
<keyword evidence="2" id="KW-0997">Cell inner membrane</keyword>
<keyword evidence="7 11" id="KW-0573">Peptidoglycan synthesis</keyword>
<evidence type="ECO:0000256" key="9">
    <source>
        <dbReference type="ARBA" id="ARBA00023136"/>
    </source>
</evidence>
<keyword evidence="9 11" id="KW-0472">Membrane</keyword>
<evidence type="ECO:0000256" key="10">
    <source>
        <dbReference type="ARBA" id="ARBA00023316"/>
    </source>
</evidence>
<dbReference type="EMBL" id="AQHR01000015">
    <property type="protein sequence ID" value="EON79124.1"/>
    <property type="molecule type" value="Genomic_DNA"/>
</dbReference>